<dbReference type="SUPFAM" id="SSF69318">
    <property type="entry name" value="Integrin alpha N-terminal domain"/>
    <property type="match status" value="1"/>
</dbReference>
<proteinExistence type="predicted"/>
<dbReference type="PANTHER" id="PTHR16026">
    <property type="entry name" value="CARTILAGE ACIDIC PROTEIN 1"/>
    <property type="match status" value="1"/>
</dbReference>
<reference evidence="3 4" key="1">
    <citation type="submission" date="2017-03" db="EMBL/GenBank/DDBJ databases">
        <title>WGS assembly of Porphyra umbilicalis.</title>
        <authorList>
            <person name="Brawley S.H."/>
            <person name="Blouin N.A."/>
            <person name="Ficko-Blean E."/>
            <person name="Wheeler G.L."/>
            <person name="Lohr M."/>
            <person name="Goodson H.V."/>
            <person name="Jenkins J.W."/>
            <person name="Blaby-Haas C.E."/>
            <person name="Helliwell K.E."/>
            <person name="Chan C."/>
            <person name="Marriage T."/>
            <person name="Bhattacharya D."/>
            <person name="Klein A.S."/>
            <person name="Badis Y."/>
            <person name="Brodie J."/>
            <person name="Cao Y."/>
            <person name="Collen J."/>
            <person name="Dittami S.M."/>
            <person name="Gachon C.M."/>
            <person name="Green B.R."/>
            <person name="Karpowicz S."/>
            <person name="Kim J.W."/>
            <person name="Kudahl U."/>
            <person name="Lin S."/>
            <person name="Michel G."/>
            <person name="Mittag M."/>
            <person name="Olson B.J."/>
            <person name="Pangilinan J."/>
            <person name="Peng Y."/>
            <person name="Qiu H."/>
            <person name="Shu S."/>
            <person name="Singer J.T."/>
            <person name="Smith A.G."/>
            <person name="Sprecher B.N."/>
            <person name="Wagner V."/>
            <person name="Wang W."/>
            <person name="Wang Z.-Y."/>
            <person name="Yan J."/>
            <person name="Yarish C."/>
            <person name="Zoeuner-Riek S."/>
            <person name="Zhuang Y."/>
            <person name="Zou Y."/>
            <person name="Lindquist E.A."/>
            <person name="Grimwood J."/>
            <person name="Barry K."/>
            <person name="Rokhsar D.S."/>
            <person name="Schmutz J."/>
            <person name="Stiller J.W."/>
            <person name="Grossman A.R."/>
            <person name="Prochnik S.E."/>
        </authorList>
    </citation>
    <scope>NUCLEOTIDE SEQUENCE [LARGE SCALE GENOMIC DNA]</scope>
    <source>
        <strain evidence="3">4086291</strain>
    </source>
</reference>
<name>A0A1X6NT90_PORUM</name>
<protein>
    <recommendedName>
        <fullName evidence="2">ASPIC/UnbV domain-containing protein</fullName>
    </recommendedName>
</protein>
<dbReference type="Pfam" id="PF13517">
    <property type="entry name" value="FG-GAP_3"/>
    <property type="match status" value="1"/>
</dbReference>
<dbReference type="InterPro" id="IPR028994">
    <property type="entry name" value="Integrin_alpha_N"/>
</dbReference>
<feature type="domain" description="ASPIC/UnbV" evidence="2">
    <location>
        <begin position="490"/>
        <end position="557"/>
    </location>
</feature>
<dbReference type="InterPro" id="IPR027039">
    <property type="entry name" value="Crtac1"/>
</dbReference>
<dbReference type="Pfam" id="PF07593">
    <property type="entry name" value="UnbV_ASPIC"/>
    <property type="match status" value="1"/>
</dbReference>
<dbReference type="OrthoDB" id="10051983at2759"/>
<dbReference type="AlphaFoldDB" id="A0A1X6NT90"/>
<evidence type="ECO:0000313" key="3">
    <source>
        <dbReference type="EMBL" id="OSX71716.1"/>
    </source>
</evidence>
<dbReference type="InterPro" id="IPR013517">
    <property type="entry name" value="FG-GAP"/>
</dbReference>
<keyword evidence="4" id="KW-1185">Reference proteome</keyword>
<sequence>MSARRRRLASVVLTTAVAAVVAVAAVLTAARPAAAQGVSNAPHARWTDVTNFSGLATAPSTKWGGALISDLDGDGWYDLVLNNHDQTNLMLYWNNRNGSFVRGTDPLPVPSPQPAFRRGQNPLPFLIDAHGLTAGDIFLTGSSDFIVMQGGANGGAPATPRLLRSSGRSRMLVQAQRATTLEADTGGRGRTPLLVDMDGDGDLDLILLNYVVGAGAPGPRQRVYENRDGVYVRRNDSGLENANVERAILTDLNGDGLLDLVAFPFLRIYIATGDLTFEDRTLDWMRFVPNWGRVGTNVWAAAELDANNDGRWDVYLAKNQDQDAMLLNIDNEFFRLAPWTSFAADSRGHGDVTVGDFNNDGATDVFLSYAVPAPPMGAAPAEPRPAVAREDVLLTNGGSANFTLTVSHGANQVSQAAGDSVQAFDYNLDGRLDLLIGAGDEVIGRGPLGTWSLFANTILLPAVGGNHWLIASVGRSPNRRAAGTNAELMLTVAFPNGQDQLSLMRRVGGAGGSGTSEDLRLVHFGLGRRTQVVRLTVRWSDGTTVTRTDVPIDTVYTVTAV</sequence>
<evidence type="ECO:0000256" key="1">
    <source>
        <dbReference type="ARBA" id="ARBA00022729"/>
    </source>
</evidence>
<organism evidence="3 4">
    <name type="scientific">Porphyra umbilicalis</name>
    <name type="common">Purple laver</name>
    <name type="synonym">Red alga</name>
    <dbReference type="NCBI Taxonomy" id="2786"/>
    <lineage>
        <taxon>Eukaryota</taxon>
        <taxon>Rhodophyta</taxon>
        <taxon>Bangiophyceae</taxon>
        <taxon>Bangiales</taxon>
        <taxon>Bangiaceae</taxon>
        <taxon>Porphyra</taxon>
    </lineage>
</organism>
<dbReference type="Gene3D" id="2.130.10.130">
    <property type="entry name" value="Integrin alpha, N-terminal"/>
    <property type="match status" value="1"/>
</dbReference>
<dbReference type="InterPro" id="IPR011519">
    <property type="entry name" value="UnbV_ASPIC"/>
</dbReference>
<dbReference type="Proteomes" id="UP000218209">
    <property type="component" value="Unassembled WGS sequence"/>
</dbReference>
<gene>
    <name evidence="3" type="ORF">BU14_0507s0013</name>
</gene>
<evidence type="ECO:0000259" key="2">
    <source>
        <dbReference type="Pfam" id="PF07593"/>
    </source>
</evidence>
<dbReference type="EMBL" id="KV919113">
    <property type="protein sequence ID" value="OSX71716.1"/>
    <property type="molecule type" value="Genomic_DNA"/>
</dbReference>
<accession>A0A1X6NT90</accession>
<dbReference type="PANTHER" id="PTHR16026:SF0">
    <property type="entry name" value="CARTILAGE ACIDIC PROTEIN 1"/>
    <property type="match status" value="1"/>
</dbReference>
<keyword evidence="1" id="KW-0732">Signal</keyword>
<evidence type="ECO:0000313" key="4">
    <source>
        <dbReference type="Proteomes" id="UP000218209"/>
    </source>
</evidence>